<evidence type="ECO:0000256" key="1">
    <source>
        <dbReference type="ARBA" id="ARBA00004651"/>
    </source>
</evidence>
<dbReference type="Pfam" id="PF03626">
    <property type="entry name" value="COX4_pro"/>
    <property type="match status" value="1"/>
</dbReference>
<dbReference type="RefSeq" id="WP_267635721.1">
    <property type="nucleotide sequence ID" value="NZ_JAODIY010000001.1"/>
</dbReference>
<comment type="caution">
    <text evidence="7">The sequence shown here is derived from an EMBL/GenBank/DDBJ whole genome shotgun (WGS) entry which is preliminary data.</text>
</comment>
<feature type="transmembrane region" description="Helical" evidence="6">
    <location>
        <begin position="68"/>
        <end position="88"/>
    </location>
</feature>
<dbReference type="AlphaFoldDB" id="A0ABD5X8Y1"/>
<keyword evidence="5 6" id="KW-0472">Membrane</keyword>
<accession>A0ABD5X8Y1</accession>
<keyword evidence="4 6" id="KW-1133">Transmembrane helix</keyword>
<name>A0ABD5X8Y1_9EURY</name>
<evidence type="ECO:0000256" key="5">
    <source>
        <dbReference type="ARBA" id="ARBA00023136"/>
    </source>
</evidence>
<feature type="transmembrane region" description="Helical" evidence="6">
    <location>
        <begin position="38"/>
        <end position="56"/>
    </location>
</feature>
<dbReference type="EMBL" id="JBHSZQ010000051">
    <property type="protein sequence ID" value="MFC7127655.1"/>
    <property type="molecule type" value="Genomic_DNA"/>
</dbReference>
<evidence type="ECO:0000256" key="4">
    <source>
        <dbReference type="ARBA" id="ARBA00022989"/>
    </source>
</evidence>
<keyword evidence="2" id="KW-1003">Cell membrane</keyword>
<dbReference type="GO" id="GO:0005886">
    <property type="term" value="C:plasma membrane"/>
    <property type="evidence" value="ECO:0007669"/>
    <property type="project" value="UniProtKB-SubCell"/>
</dbReference>
<organism evidence="7 8">
    <name type="scientific">Halovenus rubra</name>
    <dbReference type="NCBI Taxonomy" id="869890"/>
    <lineage>
        <taxon>Archaea</taxon>
        <taxon>Methanobacteriati</taxon>
        <taxon>Methanobacteriota</taxon>
        <taxon>Stenosarchaea group</taxon>
        <taxon>Halobacteria</taxon>
        <taxon>Halobacteriales</taxon>
        <taxon>Haloarculaceae</taxon>
        <taxon>Halovenus</taxon>
    </lineage>
</organism>
<sequence>MASTKTYTAIFVALMALSTTQAAVEWLGLLEENYWPILGVILVLSSLKAMAVAGWFMHLREEPRSVTYVALTGLVGVLALTAGASYSII</sequence>
<evidence type="ECO:0000313" key="8">
    <source>
        <dbReference type="Proteomes" id="UP001596414"/>
    </source>
</evidence>
<evidence type="ECO:0000313" key="7">
    <source>
        <dbReference type="EMBL" id="MFC7127655.1"/>
    </source>
</evidence>
<evidence type="ECO:0000256" key="3">
    <source>
        <dbReference type="ARBA" id="ARBA00022692"/>
    </source>
</evidence>
<evidence type="ECO:0000256" key="2">
    <source>
        <dbReference type="ARBA" id="ARBA00022475"/>
    </source>
</evidence>
<evidence type="ECO:0000256" key="6">
    <source>
        <dbReference type="SAM" id="Phobius"/>
    </source>
</evidence>
<comment type="subcellular location">
    <subcellularLocation>
        <location evidence="1">Cell membrane</location>
        <topology evidence="1">Multi-pass membrane protein</topology>
    </subcellularLocation>
</comment>
<reference evidence="7 8" key="1">
    <citation type="journal article" date="2014" name="Int. J. Syst. Evol. Microbiol.">
        <title>Complete genome sequence of Corynebacterium casei LMG S-19264T (=DSM 44701T), isolated from a smear-ripened cheese.</title>
        <authorList>
            <consortium name="US DOE Joint Genome Institute (JGI-PGF)"/>
            <person name="Walter F."/>
            <person name="Albersmeier A."/>
            <person name="Kalinowski J."/>
            <person name="Ruckert C."/>
        </authorList>
    </citation>
    <scope>NUCLEOTIDE SEQUENCE [LARGE SCALE GENOMIC DNA]</scope>
    <source>
        <strain evidence="7 8">CGMCC 4.7215</strain>
    </source>
</reference>
<dbReference type="InterPro" id="IPR005171">
    <property type="entry name" value="Cyt_c_oxidase_su4_prok"/>
</dbReference>
<dbReference type="Proteomes" id="UP001596414">
    <property type="component" value="Unassembled WGS sequence"/>
</dbReference>
<keyword evidence="3 6" id="KW-0812">Transmembrane</keyword>
<proteinExistence type="predicted"/>
<protein>
    <submittedName>
        <fullName evidence="7">Cytochrome C oxidase subunit IV family protein</fullName>
    </submittedName>
</protein>
<gene>
    <name evidence="7" type="ORF">ACFQJ7_16800</name>
</gene>